<dbReference type="InterPro" id="IPR019787">
    <property type="entry name" value="Znf_PHD-finger"/>
</dbReference>
<dbReference type="PROSITE" id="PS50016">
    <property type="entry name" value="ZF_PHD_2"/>
    <property type="match status" value="1"/>
</dbReference>
<proteinExistence type="predicted"/>
<evidence type="ECO:0000256" key="3">
    <source>
        <dbReference type="ARBA" id="ARBA00022771"/>
    </source>
</evidence>
<keyword evidence="10" id="KW-1185">Reference proteome</keyword>
<feature type="compositionally biased region" description="Low complexity" evidence="7">
    <location>
        <begin position="291"/>
        <end position="315"/>
    </location>
</feature>
<feature type="compositionally biased region" description="Basic and acidic residues" evidence="7">
    <location>
        <begin position="136"/>
        <end position="157"/>
    </location>
</feature>
<evidence type="ECO:0000256" key="7">
    <source>
        <dbReference type="SAM" id="MobiDB-lite"/>
    </source>
</evidence>
<evidence type="ECO:0000313" key="10">
    <source>
        <dbReference type="Proteomes" id="UP000800036"/>
    </source>
</evidence>
<dbReference type="Gene3D" id="3.30.40.10">
    <property type="entry name" value="Zinc/RING finger domain, C3HC4 (zinc finger)"/>
    <property type="match status" value="1"/>
</dbReference>
<feature type="region of interest" description="Disordered" evidence="7">
    <location>
        <begin position="439"/>
        <end position="475"/>
    </location>
</feature>
<sequence>MSSINSLLNHDLQQGDQQTRPEQFVAPTTYDAADALTTLATLGSGQQYVSRELPSPTAFTHPPRRSSSFSGLAAPVEPSPPIEQPQPHSPTLEQYHHGPNSPEIQRRQSMALARSSPAPVLAPIQSQMNEPLVSHPGEHAEHGEAQDRDPAYARDEPTTSQIRAPESPSPGNEFPTIKDEPAATPQEGPSSTAPAQSVEQRHSGTAETMDADTLKAIEIAKQSDLGLRTKRNASVAESVASPTEQSKPAPSKKRPAPSGASTIKKKGTATTKKPPSKKRKLDAESDGHARSATPSSKAAKPASSKGGKKGSQAGTPALESSPAPDHSSQVHPTDDEGESSDDNALYCICKKPDNHRWMIACDGGCEDWFHGSCVNMAQEDEDLVDKFICPLCVEKGVGQTTWKPMCRRDGCRKPARLDKGQQSKYCSEECGTRFMTEQVQRTAGAKAPKKKGSKKKGGKHCDEPATDDEDEPTPLGGVLRAKDLKALIDQAKDIQTFKNLGSGVLSPPRTASPTKASFEGADDPALTAAERERLTALHNEKSQLKDRLEVLKDREKFVSMIKDQVSRIAEREKMKAKELCGYDSRLSWSDAEFLRWRNSRTGRAAFKFMTLSPTAEQLGTLASTNGDSSETPTPEEQHPESICLKKRCQKHAQWQKQNLQDARFEEVEIAESIRECEKEERSVRERAARRGAKDRMARELRVGDTNAHAERNREGWVEHLKI</sequence>
<keyword evidence="5" id="KW-0539">Nucleus</keyword>
<evidence type="ECO:0000256" key="5">
    <source>
        <dbReference type="ARBA" id="ARBA00023242"/>
    </source>
</evidence>
<dbReference type="PANTHER" id="PTHR46174">
    <property type="entry name" value="CXXC-TYPE ZINC FINGER PROTEIN 1"/>
    <property type="match status" value="1"/>
</dbReference>
<feature type="compositionally biased region" description="Polar residues" evidence="7">
    <location>
        <begin position="619"/>
        <end position="634"/>
    </location>
</feature>
<dbReference type="SMART" id="SM00249">
    <property type="entry name" value="PHD"/>
    <property type="match status" value="1"/>
</dbReference>
<dbReference type="PANTHER" id="PTHR46174:SF1">
    <property type="entry name" value="CXXC-TYPE ZINC FINGER PROTEIN 1"/>
    <property type="match status" value="1"/>
</dbReference>
<feature type="compositionally biased region" description="Polar residues" evidence="7">
    <location>
        <begin position="1"/>
        <end position="21"/>
    </location>
</feature>
<reference evidence="9" key="1">
    <citation type="journal article" date="2020" name="Stud. Mycol.">
        <title>101 Dothideomycetes genomes: a test case for predicting lifestyles and emergence of pathogens.</title>
        <authorList>
            <person name="Haridas S."/>
            <person name="Albert R."/>
            <person name="Binder M."/>
            <person name="Bloem J."/>
            <person name="Labutti K."/>
            <person name="Salamov A."/>
            <person name="Andreopoulos B."/>
            <person name="Baker S."/>
            <person name="Barry K."/>
            <person name="Bills G."/>
            <person name="Bluhm B."/>
            <person name="Cannon C."/>
            <person name="Castanera R."/>
            <person name="Culley D."/>
            <person name="Daum C."/>
            <person name="Ezra D."/>
            <person name="Gonzalez J."/>
            <person name="Henrissat B."/>
            <person name="Kuo A."/>
            <person name="Liang C."/>
            <person name="Lipzen A."/>
            <person name="Lutzoni F."/>
            <person name="Magnuson J."/>
            <person name="Mondo S."/>
            <person name="Nolan M."/>
            <person name="Ohm R."/>
            <person name="Pangilinan J."/>
            <person name="Park H.-J."/>
            <person name="Ramirez L."/>
            <person name="Alfaro M."/>
            <person name="Sun H."/>
            <person name="Tritt A."/>
            <person name="Yoshinaga Y."/>
            <person name="Zwiers L.-H."/>
            <person name="Turgeon B."/>
            <person name="Goodwin S."/>
            <person name="Spatafora J."/>
            <person name="Crous P."/>
            <person name="Grigoriev I."/>
        </authorList>
    </citation>
    <scope>NUCLEOTIDE SEQUENCE</scope>
    <source>
        <strain evidence="9">CBS 107.79</strain>
    </source>
</reference>
<dbReference type="InterPro" id="IPR001965">
    <property type="entry name" value="Znf_PHD"/>
</dbReference>
<feature type="compositionally biased region" description="Low complexity" evidence="7">
    <location>
        <begin position="256"/>
        <end position="273"/>
    </location>
</feature>
<keyword evidence="3 6" id="KW-0863">Zinc-finger</keyword>
<accession>A0A6A5UPQ0</accession>
<dbReference type="OrthoDB" id="436852at2759"/>
<gene>
    <name evidence="9" type="ORF">BU23DRAFT_559599</name>
</gene>
<dbReference type="InterPro" id="IPR013083">
    <property type="entry name" value="Znf_RING/FYVE/PHD"/>
</dbReference>
<keyword evidence="2" id="KW-0479">Metal-binding</keyword>
<dbReference type="GO" id="GO:0048188">
    <property type="term" value="C:Set1C/COMPASS complex"/>
    <property type="evidence" value="ECO:0007669"/>
    <property type="project" value="InterPro"/>
</dbReference>
<feature type="domain" description="PHD-type" evidence="8">
    <location>
        <begin position="344"/>
        <end position="395"/>
    </location>
</feature>
<dbReference type="InterPro" id="IPR019786">
    <property type="entry name" value="Zinc_finger_PHD-type_CS"/>
</dbReference>
<evidence type="ECO:0000256" key="1">
    <source>
        <dbReference type="ARBA" id="ARBA00004123"/>
    </source>
</evidence>
<comment type="subcellular location">
    <subcellularLocation>
        <location evidence="1">Nucleus</location>
    </subcellularLocation>
</comment>
<name>A0A6A5UPQ0_9PLEO</name>
<dbReference type="SUPFAM" id="SSF57903">
    <property type="entry name" value="FYVE/PHD zinc finger"/>
    <property type="match status" value="1"/>
</dbReference>
<feature type="compositionally biased region" description="Basic residues" evidence="7">
    <location>
        <begin position="447"/>
        <end position="458"/>
    </location>
</feature>
<evidence type="ECO:0000256" key="6">
    <source>
        <dbReference type="PROSITE-ProRule" id="PRU00146"/>
    </source>
</evidence>
<dbReference type="InterPro" id="IPR011011">
    <property type="entry name" value="Znf_FYVE_PHD"/>
</dbReference>
<evidence type="ECO:0000259" key="8">
    <source>
        <dbReference type="PROSITE" id="PS50016"/>
    </source>
</evidence>
<dbReference type="GO" id="GO:0008270">
    <property type="term" value="F:zinc ion binding"/>
    <property type="evidence" value="ECO:0007669"/>
    <property type="project" value="UniProtKB-KW"/>
</dbReference>
<dbReference type="CDD" id="cd16039">
    <property type="entry name" value="PHD_SPP1"/>
    <property type="match status" value="1"/>
</dbReference>
<dbReference type="Proteomes" id="UP000800036">
    <property type="component" value="Unassembled WGS sequence"/>
</dbReference>
<feature type="region of interest" description="Disordered" evidence="7">
    <location>
        <begin position="1"/>
        <end position="25"/>
    </location>
</feature>
<dbReference type="InterPro" id="IPR037869">
    <property type="entry name" value="Spp1/CFP1"/>
</dbReference>
<dbReference type="EMBL" id="ML976736">
    <property type="protein sequence ID" value="KAF1967163.1"/>
    <property type="molecule type" value="Genomic_DNA"/>
</dbReference>
<dbReference type="GO" id="GO:0045893">
    <property type="term" value="P:positive regulation of DNA-templated transcription"/>
    <property type="evidence" value="ECO:0007669"/>
    <property type="project" value="TreeGrafter"/>
</dbReference>
<dbReference type="Pfam" id="PF00628">
    <property type="entry name" value="PHD"/>
    <property type="match status" value="1"/>
</dbReference>
<feature type="compositionally biased region" description="Polar residues" evidence="7">
    <location>
        <begin position="187"/>
        <end position="198"/>
    </location>
</feature>
<dbReference type="PROSITE" id="PS01359">
    <property type="entry name" value="ZF_PHD_1"/>
    <property type="match status" value="1"/>
</dbReference>
<dbReference type="AlphaFoldDB" id="A0A6A5UPQ0"/>
<protein>
    <recommendedName>
        <fullName evidence="8">PHD-type domain-containing protein</fullName>
    </recommendedName>
</protein>
<organism evidence="9 10">
    <name type="scientific">Bimuria novae-zelandiae CBS 107.79</name>
    <dbReference type="NCBI Taxonomy" id="1447943"/>
    <lineage>
        <taxon>Eukaryota</taxon>
        <taxon>Fungi</taxon>
        <taxon>Dikarya</taxon>
        <taxon>Ascomycota</taxon>
        <taxon>Pezizomycotina</taxon>
        <taxon>Dothideomycetes</taxon>
        <taxon>Pleosporomycetidae</taxon>
        <taxon>Pleosporales</taxon>
        <taxon>Massarineae</taxon>
        <taxon>Didymosphaeriaceae</taxon>
        <taxon>Bimuria</taxon>
    </lineage>
</organism>
<feature type="region of interest" description="Disordered" evidence="7">
    <location>
        <begin position="619"/>
        <end position="641"/>
    </location>
</feature>
<evidence type="ECO:0000313" key="9">
    <source>
        <dbReference type="EMBL" id="KAF1967163.1"/>
    </source>
</evidence>
<feature type="region of interest" description="Disordered" evidence="7">
    <location>
        <begin position="45"/>
        <end position="341"/>
    </location>
</feature>
<evidence type="ECO:0000256" key="4">
    <source>
        <dbReference type="ARBA" id="ARBA00022833"/>
    </source>
</evidence>
<keyword evidence="4" id="KW-0862">Zinc</keyword>
<evidence type="ECO:0000256" key="2">
    <source>
        <dbReference type="ARBA" id="ARBA00022723"/>
    </source>
</evidence>
<feature type="region of interest" description="Disordered" evidence="7">
    <location>
        <begin position="678"/>
        <end position="709"/>
    </location>
</feature>
<feature type="compositionally biased region" description="Pro residues" evidence="7">
    <location>
        <begin position="77"/>
        <end position="88"/>
    </location>
</feature>